<gene>
    <name evidence="10" type="ordered locus">Metok_1128</name>
</gene>
<dbReference type="PANTHER" id="PTHR11101:SF80">
    <property type="entry name" value="PHOSPHATE TRANSPORTER"/>
    <property type="match status" value="1"/>
</dbReference>
<feature type="transmembrane region" description="Helical" evidence="9">
    <location>
        <begin position="65"/>
        <end position="87"/>
    </location>
</feature>
<evidence type="ECO:0000256" key="6">
    <source>
        <dbReference type="ARBA" id="ARBA00022692"/>
    </source>
</evidence>
<reference evidence="10" key="1">
    <citation type="submission" date="2011-05" db="EMBL/GenBank/DDBJ databases">
        <title>Complete sequence of chromosome of Methanothermococcus okinawensis IH1.</title>
        <authorList>
            <consortium name="US DOE Joint Genome Institute"/>
            <person name="Lucas S."/>
            <person name="Han J."/>
            <person name="Lapidus A."/>
            <person name="Cheng J.-F."/>
            <person name="Goodwin L."/>
            <person name="Pitluck S."/>
            <person name="Peters L."/>
            <person name="Mikhailova N."/>
            <person name="Held B."/>
            <person name="Han C."/>
            <person name="Tapia R."/>
            <person name="Land M."/>
            <person name="Hauser L."/>
            <person name="Kyrpides N."/>
            <person name="Ivanova N."/>
            <person name="Pagani I."/>
            <person name="Sieprawska-Lupa M."/>
            <person name="Takai K."/>
            <person name="Miyazaki J."/>
            <person name="Whitman W."/>
            <person name="Woyke T."/>
        </authorList>
    </citation>
    <scope>NUCLEOTIDE SEQUENCE</scope>
    <source>
        <strain evidence="10">IH1</strain>
    </source>
</reference>
<dbReference type="GO" id="GO:0035435">
    <property type="term" value="P:phosphate ion transmembrane transport"/>
    <property type="evidence" value="ECO:0007669"/>
    <property type="project" value="TreeGrafter"/>
</dbReference>
<keyword evidence="11" id="KW-1185">Reference proteome</keyword>
<keyword evidence="6 9" id="KW-0812">Transmembrane</keyword>
<feature type="transmembrane region" description="Helical" evidence="9">
    <location>
        <begin position="43"/>
        <end position="59"/>
    </location>
</feature>
<evidence type="ECO:0000256" key="1">
    <source>
        <dbReference type="ARBA" id="ARBA00001981"/>
    </source>
</evidence>
<name>F8ANV6_METOI</name>
<dbReference type="InterPro" id="IPR001204">
    <property type="entry name" value="Phos_transporter"/>
</dbReference>
<protein>
    <submittedName>
        <fullName evidence="10">Phosphate transporter</fullName>
    </submittedName>
</protein>
<dbReference type="PANTHER" id="PTHR11101">
    <property type="entry name" value="PHOSPHATE TRANSPORTER"/>
    <property type="match status" value="1"/>
</dbReference>
<evidence type="ECO:0000313" key="10">
    <source>
        <dbReference type="EMBL" id="AEH07097.1"/>
    </source>
</evidence>
<comment type="similarity">
    <text evidence="3">Belongs to the inorganic phosphate transporter (PiT) (TC 2.A.20) family.</text>
</comment>
<evidence type="ECO:0000256" key="9">
    <source>
        <dbReference type="SAM" id="Phobius"/>
    </source>
</evidence>
<dbReference type="STRING" id="647113.Metok_1128"/>
<dbReference type="EMBL" id="CP002792">
    <property type="protein sequence ID" value="AEH07097.1"/>
    <property type="molecule type" value="Genomic_DNA"/>
</dbReference>
<dbReference type="Pfam" id="PF01384">
    <property type="entry name" value="PHO4"/>
    <property type="match status" value="2"/>
</dbReference>
<proteinExistence type="inferred from homology"/>
<feature type="transmembrane region" description="Helical" evidence="9">
    <location>
        <begin position="276"/>
        <end position="296"/>
    </location>
</feature>
<keyword evidence="4" id="KW-0813">Transport</keyword>
<dbReference type="GO" id="GO:0005315">
    <property type="term" value="F:phosphate transmembrane transporter activity"/>
    <property type="evidence" value="ECO:0007669"/>
    <property type="project" value="InterPro"/>
</dbReference>
<evidence type="ECO:0000256" key="2">
    <source>
        <dbReference type="ARBA" id="ARBA00004141"/>
    </source>
</evidence>
<evidence type="ECO:0000256" key="4">
    <source>
        <dbReference type="ARBA" id="ARBA00022448"/>
    </source>
</evidence>
<organism evidence="10 11">
    <name type="scientific">Methanothermococcus okinawensis (strain DSM 14208 / JCM 11175 / IH1)</name>
    <dbReference type="NCBI Taxonomy" id="647113"/>
    <lineage>
        <taxon>Archaea</taxon>
        <taxon>Methanobacteriati</taxon>
        <taxon>Methanobacteriota</taxon>
        <taxon>Methanomada group</taxon>
        <taxon>Methanococci</taxon>
        <taxon>Methanococcales</taxon>
        <taxon>Methanococcaceae</taxon>
        <taxon>Methanothermococcus</taxon>
    </lineage>
</organism>
<accession>F8ANV6</accession>
<keyword evidence="5" id="KW-0592">Phosphate transport</keyword>
<keyword evidence="8 9" id="KW-0472">Membrane</keyword>
<keyword evidence="7 9" id="KW-1133">Transmembrane helix</keyword>
<evidence type="ECO:0000256" key="8">
    <source>
        <dbReference type="ARBA" id="ARBA00023136"/>
    </source>
</evidence>
<feature type="transmembrane region" description="Helical" evidence="9">
    <location>
        <begin position="6"/>
        <end position="22"/>
    </location>
</feature>
<sequence length="299" mass="31512">MINIFELIALLSGIYIAFVIGANDTANALGTSVGANLMDYKKLVLVFGIFVLLGCLNAHKVGHTVGSIVSGNTVLPLVIAGLIITIITYKKIPISTHQVIVCALVGLNMSSADMGLFIKIIGSWVISPILTALISFTLYKLFEHSDIPVLKRVELIKYGLIISGGLIAYNLGSNDLPTALGAISNSTYVFFMGGIALITGALLFGKGVSETVGINIVKLNPLAAFVAQLSAGIGVFVFTQFGMPVSTTQAIIGGVVGVGLTKGIKTVKWKTLRNVILGWVSAPGFALIVGYLIEIIKFR</sequence>
<comment type="function">
    <text evidence="1">Potential transporter for phosphate.</text>
</comment>
<dbReference type="Proteomes" id="UP000009296">
    <property type="component" value="Chromosome"/>
</dbReference>
<dbReference type="HOGENOM" id="CLU_015355_0_1_2"/>
<comment type="subcellular location">
    <subcellularLocation>
        <location evidence="2">Membrane</location>
        <topology evidence="2">Multi-pass membrane protein</topology>
    </subcellularLocation>
</comment>
<evidence type="ECO:0000256" key="3">
    <source>
        <dbReference type="ARBA" id="ARBA00009916"/>
    </source>
</evidence>
<dbReference type="AlphaFoldDB" id="F8ANV6"/>
<feature type="transmembrane region" description="Helical" evidence="9">
    <location>
        <begin position="216"/>
        <end position="238"/>
    </location>
</feature>
<dbReference type="GO" id="GO:0016020">
    <property type="term" value="C:membrane"/>
    <property type="evidence" value="ECO:0007669"/>
    <property type="project" value="UniProtKB-SubCell"/>
</dbReference>
<feature type="transmembrane region" description="Helical" evidence="9">
    <location>
        <begin position="124"/>
        <end position="142"/>
    </location>
</feature>
<feature type="transmembrane region" description="Helical" evidence="9">
    <location>
        <begin position="183"/>
        <end position="204"/>
    </location>
</feature>
<evidence type="ECO:0000256" key="7">
    <source>
        <dbReference type="ARBA" id="ARBA00022989"/>
    </source>
</evidence>
<feature type="transmembrane region" description="Helical" evidence="9">
    <location>
        <begin position="154"/>
        <end position="171"/>
    </location>
</feature>
<dbReference type="GeneID" id="10773284"/>
<dbReference type="eggNOG" id="arCOG02267">
    <property type="taxonomic scope" value="Archaea"/>
</dbReference>
<dbReference type="RefSeq" id="WP_013867281.1">
    <property type="nucleotide sequence ID" value="NC_015636.1"/>
</dbReference>
<dbReference type="KEGG" id="mok:Metok_1128"/>
<evidence type="ECO:0000256" key="5">
    <source>
        <dbReference type="ARBA" id="ARBA00022592"/>
    </source>
</evidence>
<evidence type="ECO:0000313" key="11">
    <source>
        <dbReference type="Proteomes" id="UP000009296"/>
    </source>
</evidence>